<dbReference type="InterPro" id="IPR045424">
    <property type="entry name" value="DUF6509"/>
</dbReference>
<organism evidence="1 2">
    <name type="scientific">Paenibacillus aurantius</name>
    <dbReference type="NCBI Taxonomy" id="2918900"/>
    <lineage>
        <taxon>Bacteria</taxon>
        <taxon>Bacillati</taxon>
        <taxon>Bacillota</taxon>
        <taxon>Bacilli</taxon>
        <taxon>Bacillales</taxon>
        <taxon>Paenibacillaceae</taxon>
        <taxon>Paenibacillus</taxon>
    </lineage>
</organism>
<dbReference type="RefSeq" id="WP_407083057.1">
    <property type="nucleotide sequence ID" value="NZ_CP130318.1"/>
</dbReference>
<keyword evidence="2" id="KW-1185">Reference proteome</keyword>
<name>A0AA96LAK5_9BACL</name>
<sequence>MVMNITSYRVEQVKDPFQIISGKRFEFIIDIEVPEDDELHTDKGVYVRVVYRVDGDVSGIVTHDVRERSTERILDFDLEDDEEAVIAEFCKEHLPE</sequence>
<dbReference type="KEGG" id="paun:MJA45_18375"/>
<reference evidence="1 2" key="1">
    <citation type="submission" date="2022-02" db="EMBL/GenBank/DDBJ databases">
        <title>Paenibacillus sp. MBLB1776 Whole Genome Shotgun Sequencing.</title>
        <authorList>
            <person name="Hwang C.Y."/>
            <person name="Cho E.-S."/>
            <person name="Seo M.-J."/>
        </authorList>
    </citation>
    <scope>NUCLEOTIDE SEQUENCE [LARGE SCALE GENOMIC DNA]</scope>
    <source>
        <strain evidence="1 2">MBLB1776</strain>
    </source>
</reference>
<dbReference type="AlphaFoldDB" id="A0AA96LAK5"/>
<dbReference type="Proteomes" id="UP001305702">
    <property type="component" value="Chromosome"/>
</dbReference>
<gene>
    <name evidence="1" type="ORF">MJA45_18375</name>
</gene>
<dbReference type="EMBL" id="CP130318">
    <property type="protein sequence ID" value="WNQ09589.1"/>
    <property type="molecule type" value="Genomic_DNA"/>
</dbReference>
<dbReference type="Pfam" id="PF20119">
    <property type="entry name" value="DUF6509"/>
    <property type="match status" value="1"/>
</dbReference>
<protein>
    <submittedName>
        <fullName evidence="1">DUF6509 family protein</fullName>
    </submittedName>
</protein>
<accession>A0AA96LAK5</accession>
<evidence type="ECO:0000313" key="2">
    <source>
        <dbReference type="Proteomes" id="UP001305702"/>
    </source>
</evidence>
<proteinExistence type="predicted"/>
<evidence type="ECO:0000313" key="1">
    <source>
        <dbReference type="EMBL" id="WNQ09589.1"/>
    </source>
</evidence>